<gene>
    <name evidence="1" type="ORF">NMYAN_60028</name>
    <name evidence="2" type="ORF">SAMN05421880_10952</name>
</gene>
<evidence type="ECO:0000313" key="1">
    <source>
        <dbReference type="EMBL" id="CAE6516226.1"/>
    </source>
</evidence>
<dbReference type="Pfam" id="PF01161">
    <property type="entry name" value="PBP"/>
    <property type="match status" value="1"/>
</dbReference>
<dbReference type="InterPro" id="IPR036610">
    <property type="entry name" value="PEBP-like_sf"/>
</dbReference>
<dbReference type="AlphaFoldDB" id="A0A1I4NXN9"/>
<name>A0A1I4NXN9_9PROT</name>
<evidence type="ECO:0000313" key="3">
    <source>
        <dbReference type="Proteomes" id="UP000199561"/>
    </source>
</evidence>
<proteinExistence type="predicted"/>
<dbReference type="EMBL" id="FOUF01000009">
    <property type="protein sequence ID" value="SFM20067.1"/>
    <property type="molecule type" value="Genomic_DNA"/>
</dbReference>
<reference evidence="1" key="2">
    <citation type="submission" date="2021-02" db="EMBL/GenBank/DDBJ databases">
        <authorList>
            <person name="Han P."/>
        </authorList>
    </citation>
    <scope>NUCLEOTIDE SEQUENCE</scope>
    <source>
        <strain evidence="1">Nitrosomonas nitrosa 18-3D</strain>
    </source>
</reference>
<dbReference type="NCBIfam" id="TIGR00481">
    <property type="entry name" value="YbhB/YbcL family Raf kinase inhibitor-like protein"/>
    <property type="match status" value="1"/>
</dbReference>
<dbReference type="EMBL" id="CAJNAP010000052">
    <property type="protein sequence ID" value="CAE6516226.1"/>
    <property type="molecule type" value="Genomic_DNA"/>
</dbReference>
<accession>A0A1I4NXN9</accession>
<dbReference type="InterPro" id="IPR005247">
    <property type="entry name" value="YbhB_YbcL/LppC-like"/>
</dbReference>
<dbReference type="STRING" id="52442.SAMN05421880_10952"/>
<sequence length="214" mass="23967">MKYYRESYLGNADRPRFFPQIALIALMIALFACFIQTTRAEDNTSSINKEKTMALTLTSPSFTHDGMIPTLYTCDGQDISPALSWSGVPDHAKSLVLIVDDPDAPDPNAPKMTWVHWVLYNIPAHVNELPENIAGNKLPTGTLQGINDWKRTGYGGPCPPIGVHRYFHKLYALDVVLPDLKHPTKSELEAAMQGHIITQTELIGRYHRHSQETD</sequence>
<protein>
    <submittedName>
        <fullName evidence="2">Phospholipid-binding protein, PBP family</fullName>
    </submittedName>
</protein>
<dbReference type="RefSeq" id="WP_338061120.1">
    <property type="nucleotide sequence ID" value="NZ_CAJNAP010000052.1"/>
</dbReference>
<dbReference type="CDD" id="cd00865">
    <property type="entry name" value="PEBP_bact_arch"/>
    <property type="match status" value="1"/>
</dbReference>
<evidence type="ECO:0000313" key="2">
    <source>
        <dbReference type="EMBL" id="SFM20067.1"/>
    </source>
</evidence>
<keyword evidence="3" id="KW-1185">Reference proteome</keyword>
<dbReference type="PROSITE" id="PS51257">
    <property type="entry name" value="PROKAR_LIPOPROTEIN"/>
    <property type="match status" value="1"/>
</dbReference>
<organism evidence="2 3">
    <name type="scientific">Nitrosomonas nitrosa</name>
    <dbReference type="NCBI Taxonomy" id="52442"/>
    <lineage>
        <taxon>Bacteria</taxon>
        <taxon>Pseudomonadati</taxon>
        <taxon>Pseudomonadota</taxon>
        <taxon>Betaproteobacteria</taxon>
        <taxon>Nitrosomonadales</taxon>
        <taxon>Nitrosomonadaceae</taxon>
        <taxon>Nitrosomonas</taxon>
    </lineage>
</organism>
<dbReference type="PANTHER" id="PTHR30289:SF1">
    <property type="entry name" value="PEBP (PHOSPHATIDYLETHANOLAMINE-BINDING PROTEIN) FAMILY PROTEIN"/>
    <property type="match status" value="1"/>
</dbReference>
<dbReference type="InterPro" id="IPR008914">
    <property type="entry name" value="PEBP"/>
</dbReference>
<dbReference type="Gene3D" id="3.90.280.10">
    <property type="entry name" value="PEBP-like"/>
    <property type="match status" value="1"/>
</dbReference>
<dbReference type="Proteomes" id="UP000601736">
    <property type="component" value="Unassembled WGS sequence"/>
</dbReference>
<dbReference type="PANTHER" id="PTHR30289">
    <property type="entry name" value="UNCHARACTERIZED PROTEIN YBCL-RELATED"/>
    <property type="match status" value="1"/>
</dbReference>
<dbReference type="SUPFAM" id="SSF49777">
    <property type="entry name" value="PEBP-like"/>
    <property type="match status" value="1"/>
</dbReference>
<dbReference type="Proteomes" id="UP000199561">
    <property type="component" value="Unassembled WGS sequence"/>
</dbReference>
<reference evidence="2 3" key="1">
    <citation type="submission" date="2016-10" db="EMBL/GenBank/DDBJ databases">
        <authorList>
            <person name="de Groot N.N."/>
        </authorList>
    </citation>
    <scope>NUCLEOTIDE SEQUENCE [LARGE SCALE GENOMIC DNA]</scope>
    <source>
        <strain evidence="2 3">Nm146</strain>
    </source>
</reference>